<name>A0A9Q1MHD4_9SOLA</name>
<proteinExistence type="predicted"/>
<evidence type="ECO:0000313" key="2">
    <source>
        <dbReference type="Proteomes" id="UP001152561"/>
    </source>
</evidence>
<dbReference type="Proteomes" id="UP001152561">
    <property type="component" value="Unassembled WGS sequence"/>
</dbReference>
<protein>
    <submittedName>
        <fullName evidence="1">Uncharacterized protein</fullName>
    </submittedName>
</protein>
<dbReference type="AlphaFoldDB" id="A0A9Q1MHD4"/>
<keyword evidence="2" id="KW-1185">Reference proteome</keyword>
<gene>
    <name evidence="1" type="ORF">K7X08_022280</name>
</gene>
<dbReference type="EMBL" id="JAJAGQ010000006">
    <property type="protein sequence ID" value="KAJ8560420.1"/>
    <property type="molecule type" value="Genomic_DNA"/>
</dbReference>
<evidence type="ECO:0000313" key="1">
    <source>
        <dbReference type="EMBL" id="KAJ8560420.1"/>
    </source>
</evidence>
<reference evidence="2" key="1">
    <citation type="journal article" date="2023" name="Proc. Natl. Acad. Sci. U.S.A.">
        <title>Genomic and structural basis for evolution of tropane alkaloid biosynthesis.</title>
        <authorList>
            <person name="Wanga Y.-J."/>
            <person name="Taina T."/>
            <person name="Yua J.-Y."/>
            <person name="Lia J."/>
            <person name="Xua B."/>
            <person name="Chenc J."/>
            <person name="D'Auriad J.C."/>
            <person name="Huanga J.-P."/>
            <person name="Huanga S.-X."/>
        </authorList>
    </citation>
    <scope>NUCLEOTIDE SEQUENCE [LARGE SCALE GENOMIC DNA]</scope>
    <source>
        <strain evidence="2">cv. KIB-2019</strain>
    </source>
</reference>
<sequence length="78" mass="8534">MLPVGYLDGGRSAQLQFKQRIKNSVPLSAGTCIGFTSVDSVEKEAFCWGRNCFDLILKPNADLKAAESLICRVVLQTN</sequence>
<organism evidence="1 2">
    <name type="scientific">Anisodus acutangulus</name>
    <dbReference type="NCBI Taxonomy" id="402998"/>
    <lineage>
        <taxon>Eukaryota</taxon>
        <taxon>Viridiplantae</taxon>
        <taxon>Streptophyta</taxon>
        <taxon>Embryophyta</taxon>
        <taxon>Tracheophyta</taxon>
        <taxon>Spermatophyta</taxon>
        <taxon>Magnoliopsida</taxon>
        <taxon>eudicotyledons</taxon>
        <taxon>Gunneridae</taxon>
        <taxon>Pentapetalae</taxon>
        <taxon>asterids</taxon>
        <taxon>lamiids</taxon>
        <taxon>Solanales</taxon>
        <taxon>Solanaceae</taxon>
        <taxon>Solanoideae</taxon>
        <taxon>Hyoscyameae</taxon>
        <taxon>Anisodus</taxon>
    </lineage>
</organism>
<comment type="caution">
    <text evidence="1">The sequence shown here is derived from an EMBL/GenBank/DDBJ whole genome shotgun (WGS) entry which is preliminary data.</text>
</comment>
<accession>A0A9Q1MHD4</accession>